<evidence type="ECO:0000313" key="2">
    <source>
        <dbReference type="Proteomes" id="UP000265520"/>
    </source>
</evidence>
<accession>A0A392TKG0</accession>
<keyword evidence="2" id="KW-1185">Reference proteome</keyword>
<name>A0A392TKG0_9FABA</name>
<dbReference type="EMBL" id="LXQA010581183">
    <property type="protein sequence ID" value="MCI60425.1"/>
    <property type="molecule type" value="Genomic_DNA"/>
</dbReference>
<dbReference type="Proteomes" id="UP000265520">
    <property type="component" value="Unassembled WGS sequence"/>
</dbReference>
<dbReference type="AlphaFoldDB" id="A0A392TKG0"/>
<reference evidence="1 2" key="1">
    <citation type="journal article" date="2018" name="Front. Plant Sci.">
        <title>Red Clover (Trifolium pratense) and Zigzag Clover (T. medium) - A Picture of Genomic Similarities and Differences.</title>
        <authorList>
            <person name="Dluhosova J."/>
            <person name="Istvanek J."/>
            <person name="Nedelnik J."/>
            <person name="Repkova J."/>
        </authorList>
    </citation>
    <scope>NUCLEOTIDE SEQUENCE [LARGE SCALE GENOMIC DNA]</scope>
    <source>
        <strain evidence="2">cv. 10/8</strain>
        <tissue evidence="1">Leaf</tissue>
    </source>
</reference>
<comment type="caution">
    <text evidence="1">The sequence shown here is derived from an EMBL/GenBank/DDBJ whole genome shotgun (WGS) entry which is preliminary data.</text>
</comment>
<proteinExistence type="predicted"/>
<feature type="non-terminal residue" evidence="1">
    <location>
        <position position="1"/>
    </location>
</feature>
<evidence type="ECO:0000313" key="1">
    <source>
        <dbReference type="EMBL" id="MCI60425.1"/>
    </source>
</evidence>
<sequence>GQVARRAVEKFKRENVPANGGCAGQVVRRAGTGFCEN</sequence>
<organism evidence="1 2">
    <name type="scientific">Trifolium medium</name>
    <dbReference type="NCBI Taxonomy" id="97028"/>
    <lineage>
        <taxon>Eukaryota</taxon>
        <taxon>Viridiplantae</taxon>
        <taxon>Streptophyta</taxon>
        <taxon>Embryophyta</taxon>
        <taxon>Tracheophyta</taxon>
        <taxon>Spermatophyta</taxon>
        <taxon>Magnoliopsida</taxon>
        <taxon>eudicotyledons</taxon>
        <taxon>Gunneridae</taxon>
        <taxon>Pentapetalae</taxon>
        <taxon>rosids</taxon>
        <taxon>fabids</taxon>
        <taxon>Fabales</taxon>
        <taxon>Fabaceae</taxon>
        <taxon>Papilionoideae</taxon>
        <taxon>50 kb inversion clade</taxon>
        <taxon>NPAAA clade</taxon>
        <taxon>Hologalegina</taxon>
        <taxon>IRL clade</taxon>
        <taxon>Trifolieae</taxon>
        <taxon>Trifolium</taxon>
    </lineage>
</organism>
<protein>
    <submittedName>
        <fullName evidence="1">Uncharacterized protein</fullName>
    </submittedName>
</protein>